<dbReference type="SUPFAM" id="SSF161098">
    <property type="entry name" value="MetI-like"/>
    <property type="match status" value="1"/>
</dbReference>
<name>A0ABQ6FNF1_9CHLR</name>
<evidence type="ECO:0000256" key="1">
    <source>
        <dbReference type="ARBA" id="ARBA00004651"/>
    </source>
</evidence>
<keyword evidence="3" id="KW-1003">Cell membrane</keyword>
<evidence type="ECO:0000313" key="9">
    <source>
        <dbReference type="EMBL" id="GLV54058.1"/>
    </source>
</evidence>
<dbReference type="CDD" id="cd06261">
    <property type="entry name" value="TM_PBP2"/>
    <property type="match status" value="1"/>
</dbReference>
<dbReference type="PANTHER" id="PTHR43744:SF12">
    <property type="entry name" value="ABC TRANSPORTER PERMEASE PROTEIN MG189-RELATED"/>
    <property type="match status" value="1"/>
</dbReference>
<evidence type="ECO:0000313" key="10">
    <source>
        <dbReference type="Proteomes" id="UP001344906"/>
    </source>
</evidence>
<keyword evidence="10" id="KW-1185">Reference proteome</keyword>
<feature type="domain" description="ABC transmembrane type-1" evidence="8">
    <location>
        <begin position="91"/>
        <end position="283"/>
    </location>
</feature>
<evidence type="ECO:0000256" key="7">
    <source>
        <dbReference type="RuleBase" id="RU363032"/>
    </source>
</evidence>
<dbReference type="RefSeq" id="WP_338247773.1">
    <property type="nucleotide sequence ID" value="NZ_BSRI01000001.1"/>
</dbReference>
<evidence type="ECO:0000259" key="8">
    <source>
        <dbReference type="PROSITE" id="PS50928"/>
    </source>
</evidence>
<reference evidence="9 10" key="1">
    <citation type="submission" date="2023-02" db="EMBL/GenBank/DDBJ databases">
        <title>Dictyobacter halimunensis sp. nov., a new member of the class Ktedonobacteria from forest soil in a geothermal area.</title>
        <authorList>
            <person name="Rachmania M.K."/>
            <person name="Ningsih F."/>
            <person name="Sakai Y."/>
            <person name="Yabe S."/>
            <person name="Yokota A."/>
            <person name="Sjamsuridzal W."/>
        </authorList>
    </citation>
    <scope>NUCLEOTIDE SEQUENCE [LARGE SCALE GENOMIC DNA]</scope>
    <source>
        <strain evidence="9 10">S3.2.2.5</strain>
    </source>
</reference>
<feature type="transmembrane region" description="Helical" evidence="7">
    <location>
        <begin position="231"/>
        <end position="255"/>
    </location>
</feature>
<protein>
    <submittedName>
        <fullName evidence="9">Sugar ABC transporter permease</fullName>
    </submittedName>
</protein>
<proteinExistence type="inferred from homology"/>
<sequence>MQTTGIHPARNAPTARRPVPGKRFGALKMLPVHLILLVGGFFWVYPFLWMLGSSLKTTKDFFDRGLTIWPGTVVWDNYVRAWNDGNFGQYFINTILVSVLVVVFVILFTAMAGYSLSRTTFPGKGLVLGVIALTLFLPHGYTIIPIFDLIARIGLLNTLGSVILIETAGGVVFSTFLFMGYFLSIDRDIEDAARVDGANFHQRFWRIMLPLSGPIIATVALMTFIGSWNNFFVPLVFTLGVPELRTLAVGMFAFVGENTVDWTSLAAGSVITLAPIILVFVLLQRYFINGVAGAVKS</sequence>
<organism evidence="9 10">
    <name type="scientific">Dictyobacter halimunensis</name>
    <dbReference type="NCBI Taxonomy" id="3026934"/>
    <lineage>
        <taxon>Bacteria</taxon>
        <taxon>Bacillati</taxon>
        <taxon>Chloroflexota</taxon>
        <taxon>Ktedonobacteria</taxon>
        <taxon>Ktedonobacterales</taxon>
        <taxon>Dictyobacteraceae</taxon>
        <taxon>Dictyobacter</taxon>
    </lineage>
</organism>
<comment type="caution">
    <text evidence="9">The sequence shown here is derived from an EMBL/GenBank/DDBJ whole genome shotgun (WGS) entry which is preliminary data.</text>
</comment>
<comment type="similarity">
    <text evidence="7">Belongs to the binding-protein-dependent transport system permease family.</text>
</comment>
<feature type="transmembrane region" description="Helical" evidence="7">
    <location>
        <begin position="159"/>
        <end position="183"/>
    </location>
</feature>
<evidence type="ECO:0000256" key="6">
    <source>
        <dbReference type="ARBA" id="ARBA00023136"/>
    </source>
</evidence>
<dbReference type="InterPro" id="IPR035906">
    <property type="entry name" value="MetI-like_sf"/>
</dbReference>
<keyword evidence="6 7" id="KW-0472">Membrane</keyword>
<dbReference type="Gene3D" id="1.10.3720.10">
    <property type="entry name" value="MetI-like"/>
    <property type="match status" value="1"/>
</dbReference>
<evidence type="ECO:0000256" key="5">
    <source>
        <dbReference type="ARBA" id="ARBA00022989"/>
    </source>
</evidence>
<feature type="transmembrane region" description="Helical" evidence="7">
    <location>
        <begin position="204"/>
        <end position="225"/>
    </location>
</feature>
<accession>A0ABQ6FNF1</accession>
<feature type="transmembrane region" description="Helical" evidence="7">
    <location>
        <begin position="262"/>
        <end position="283"/>
    </location>
</feature>
<dbReference type="PANTHER" id="PTHR43744">
    <property type="entry name" value="ABC TRANSPORTER PERMEASE PROTEIN MG189-RELATED-RELATED"/>
    <property type="match status" value="1"/>
</dbReference>
<dbReference type="Proteomes" id="UP001344906">
    <property type="component" value="Unassembled WGS sequence"/>
</dbReference>
<dbReference type="PROSITE" id="PS50928">
    <property type="entry name" value="ABC_TM1"/>
    <property type="match status" value="1"/>
</dbReference>
<dbReference type="Pfam" id="PF00528">
    <property type="entry name" value="BPD_transp_1"/>
    <property type="match status" value="1"/>
</dbReference>
<feature type="transmembrane region" description="Helical" evidence="7">
    <location>
        <begin position="32"/>
        <end position="52"/>
    </location>
</feature>
<feature type="transmembrane region" description="Helical" evidence="7">
    <location>
        <begin position="126"/>
        <end position="147"/>
    </location>
</feature>
<feature type="transmembrane region" description="Helical" evidence="7">
    <location>
        <begin position="90"/>
        <end position="114"/>
    </location>
</feature>
<gene>
    <name evidence="9" type="ORF">KDH_09070</name>
</gene>
<evidence type="ECO:0000256" key="4">
    <source>
        <dbReference type="ARBA" id="ARBA00022692"/>
    </source>
</evidence>
<keyword evidence="4 7" id="KW-0812">Transmembrane</keyword>
<evidence type="ECO:0000256" key="3">
    <source>
        <dbReference type="ARBA" id="ARBA00022475"/>
    </source>
</evidence>
<keyword evidence="2 7" id="KW-0813">Transport</keyword>
<dbReference type="InterPro" id="IPR000515">
    <property type="entry name" value="MetI-like"/>
</dbReference>
<evidence type="ECO:0000256" key="2">
    <source>
        <dbReference type="ARBA" id="ARBA00022448"/>
    </source>
</evidence>
<dbReference type="EMBL" id="BSRI01000001">
    <property type="protein sequence ID" value="GLV54058.1"/>
    <property type="molecule type" value="Genomic_DNA"/>
</dbReference>
<comment type="subcellular location">
    <subcellularLocation>
        <location evidence="1 7">Cell membrane</location>
        <topology evidence="1 7">Multi-pass membrane protein</topology>
    </subcellularLocation>
</comment>
<keyword evidence="5 7" id="KW-1133">Transmembrane helix</keyword>